<dbReference type="Proteomes" id="UP001211907">
    <property type="component" value="Unassembled WGS sequence"/>
</dbReference>
<protein>
    <submittedName>
        <fullName evidence="3">Uncharacterized protein</fullName>
    </submittedName>
</protein>
<reference evidence="3" key="1">
    <citation type="submission" date="2020-05" db="EMBL/GenBank/DDBJ databases">
        <title>Phylogenomic resolution of chytrid fungi.</title>
        <authorList>
            <person name="Stajich J.E."/>
            <person name="Amses K."/>
            <person name="Simmons R."/>
            <person name="Seto K."/>
            <person name="Myers J."/>
            <person name="Bonds A."/>
            <person name="Quandt C.A."/>
            <person name="Barry K."/>
            <person name="Liu P."/>
            <person name="Grigoriev I."/>
            <person name="Longcore J.E."/>
            <person name="James T.Y."/>
        </authorList>
    </citation>
    <scope>NUCLEOTIDE SEQUENCE</scope>
    <source>
        <strain evidence="3">JEL0513</strain>
    </source>
</reference>
<dbReference type="PANTHER" id="PTHR13245">
    <property type="entry name" value="RRP15-LIKE PROTEIN"/>
    <property type="match status" value="1"/>
</dbReference>
<comment type="caution">
    <text evidence="3">The sequence shown here is derived from an EMBL/GenBank/DDBJ whole genome shotgun (WGS) entry which is preliminary data.</text>
</comment>
<dbReference type="GO" id="GO:0000470">
    <property type="term" value="P:maturation of LSU-rRNA"/>
    <property type="evidence" value="ECO:0007669"/>
    <property type="project" value="TreeGrafter"/>
</dbReference>
<dbReference type="GO" id="GO:0000460">
    <property type="term" value="P:maturation of 5.8S rRNA"/>
    <property type="evidence" value="ECO:0007669"/>
    <property type="project" value="TreeGrafter"/>
</dbReference>
<proteinExistence type="inferred from homology"/>
<feature type="region of interest" description="Disordered" evidence="2">
    <location>
        <begin position="1"/>
        <end position="64"/>
    </location>
</feature>
<dbReference type="PANTHER" id="PTHR13245:SF14">
    <property type="entry name" value="RRP15-LIKE PROTEIN"/>
    <property type="match status" value="1"/>
</dbReference>
<sequence length="171" mass="19175">MKRKQQPEEKDLAVDSGNDSTSNQDNDDENEQLDSVNKVYENDNNDDGSNSDNNDDKNLNEKQTKLAYAMSRILGLPTTSTSLPEQSFDLQTTLQSKSNKKSAKKEKPILSKQKSIEAAINDAKLEEKAKKLLSREKKLKTVDFARVKPDDIMASNDVEKRLKKVATRGGE</sequence>
<feature type="region of interest" description="Disordered" evidence="2">
    <location>
        <begin position="90"/>
        <end position="109"/>
    </location>
</feature>
<dbReference type="InterPro" id="IPR012459">
    <property type="entry name" value="Rrp15"/>
</dbReference>
<comment type="similarity">
    <text evidence="1">Belongs to the RRP15 family.</text>
</comment>
<evidence type="ECO:0000256" key="1">
    <source>
        <dbReference type="ARBA" id="ARBA00007462"/>
    </source>
</evidence>
<keyword evidence="4" id="KW-1185">Reference proteome</keyword>
<accession>A0AAD5SN79</accession>
<dbReference type="EMBL" id="JADGJH010003879">
    <property type="protein sequence ID" value="KAJ3088306.1"/>
    <property type="molecule type" value="Genomic_DNA"/>
</dbReference>
<evidence type="ECO:0000313" key="3">
    <source>
        <dbReference type="EMBL" id="KAJ3088306.1"/>
    </source>
</evidence>
<gene>
    <name evidence="3" type="ORF">HK100_008079</name>
</gene>
<dbReference type="Pfam" id="PF07890">
    <property type="entry name" value="Rrp15p"/>
    <property type="match status" value="1"/>
</dbReference>
<feature type="compositionally biased region" description="Low complexity" evidence="2">
    <location>
        <begin position="15"/>
        <end position="24"/>
    </location>
</feature>
<dbReference type="GO" id="GO:0030687">
    <property type="term" value="C:preribosome, large subunit precursor"/>
    <property type="evidence" value="ECO:0007669"/>
    <property type="project" value="TreeGrafter"/>
</dbReference>
<evidence type="ECO:0000256" key="2">
    <source>
        <dbReference type="SAM" id="MobiDB-lite"/>
    </source>
</evidence>
<feature type="compositionally biased region" description="Basic and acidic residues" evidence="2">
    <location>
        <begin position="1"/>
        <end position="13"/>
    </location>
</feature>
<name>A0AAD5SN79_9FUNG</name>
<organism evidence="3 4">
    <name type="scientific">Physocladia obscura</name>
    <dbReference type="NCBI Taxonomy" id="109957"/>
    <lineage>
        <taxon>Eukaryota</taxon>
        <taxon>Fungi</taxon>
        <taxon>Fungi incertae sedis</taxon>
        <taxon>Chytridiomycota</taxon>
        <taxon>Chytridiomycota incertae sedis</taxon>
        <taxon>Chytridiomycetes</taxon>
        <taxon>Chytridiales</taxon>
        <taxon>Chytriomycetaceae</taxon>
        <taxon>Physocladia</taxon>
    </lineage>
</organism>
<evidence type="ECO:0000313" key="4">
    <source>
        <dbReference type="Proteomes" id="UP001211907"/>
    </source>
</evidence>
<feature type="compositionally biased region" description="Basic and acidic residues" evidence="2">
    <location>
        <begin position="54"/>
        <end position="64"/>
    </location>
</feature>
<dbReference type="AlphaFoldDB" id="A0AAD5SN79"/>